<evidence type="ECO:0000256" key="1">
    <source>
        <dbReference type="SAM" id="MobiDB-lite"/>
    </source>
</evidence>
<keyword evidence="3" id="KW-1185">Reference proteome</keyword>
<evidence type="ECO:0000313" key="2">
    <source>
        <dbReference type="EMBL" id="CAB0029975.1"/>
    </source>
</evidence>
<dbReference type="AlphaFoldDB" id="A0A6H5HXT2"/>
<dbReference type="Proteomes" id="UP000479190">
    <property type="component" value="Unassembled WGS sequence"/>
</dbReference>
<reference evidence="2 3" key="1">
    <citation type="submission" date="2020-02" db="EMBL/GenBank/DDBJ databases">
        <authorList>
            <person name="Ferguson B K."/>
        </authorList>
    </citation>
    <scope>NUCLEOTIDE SEQUENCE [LARGE SCALE GENOMIC DNA]</scope>
</reference>
<feature type="compositionally biased region" description="Low complexity" evidence="1">
    <location>
        <begin position="84"/>
        <end position="97"/>
    </location>
</feature>
<proteinExistence type="predicted"/>
<gene>
    <name evidence="2" type="ORF">TBRA_LOCUS1991</name>
</gene>
<organism evidence="2 3">
    <name type="scientific">Trichogramma brassicae</name>
    <dbReference type="NCBI Taxonomy" id="86971"/>
    <lineage>
        <taxon>Eukaryota</taxon>
        <taxon>Metazoa</taxon>
        <taxon>Ecdysozoa</taxon>
        <taxon>Arthropoda</taxon>
        <taxon>Hexapoda</taxon>
        <taxon>Insecta</taxon>
        <taxon>Pterygota</taxon>
        <taxon>Neoptera</taxon>
        <taxon>Endopterygota</taxon>
        <taxon>Hymenoptera</taxon>
        <taxon>Apocrita</taxon>
        <taxon>Proctotrupomorpha</taxon>
        <taxon>Chalcidoidea</taxon>
        <taxon>Trichogrammatidae</taxon>
        <taxon>Trichogramma</taxon>
    </lineage>
</organism>
<dbReference type="EMBL" id="CADCXV010000391">
    <property type="protein sequence ID" value="CAB0029975.1"/>
    <property type="molecule type" value="Genomic_DNA"/>
</dbReference>
<feature type="compositionally biased region" description="Basic residues" evidence="1">
    <location>
        <begin position="98"/>
        <end position="110"/>
    </location>
</feature>
<name>A0A6H5HXT2_9HYME</name>
<evidence type="ECO:0000313" key="3">
    <source>
        <dbReference type="Proteomes" id="UP000479190"/>
    </source>
</evidence>
<protein>
    <submittedName>
        <fullName evidence="2">Uncharacterized protein</fullName>
    </submittedName>
</protein>
<feature type="region of interest" description="Disordered" evidence="1">
    <location>
        <begin position="81"/>
        <end position="128"/>
    </location>
</feature>
<accession>A0A6H5HXT2</accession>
<feature type="compositionally biased region" description="Polar residues" evidence="1">
    <location>
        <begin position="119"/>
        <end position="128"/>
    </location>
</feature>
<sequence length="128" mass="14002">MLAPAISGRVCEPAGKERRRSAISGVHQYTPVHDGGEDLPLVIEASHAPVMTDGHEARRHILRGPGSDRRAGHDGRETVHIESTGRSTCSSGASRACSRPRRPRSRRRWPGGRCAYKTRSPSMTIREA</sequence>